<gene>
    <name evidence="2" type="ORF">BRCON_2163</name>
</gene>
<dbReference type="Proteomes" id="UP000262583">
    <property type="component" value="Chromosome"/>
</dbReference>
<dbReference type="AlphaFoldDB" id="A0A2Z4Y6V7"/>
<evidence type="ECO:0000313" key="3">
    <source>
        <dbReference type="Proteomes" id="UP000262583"/>
    </source>
</evidence>
<accession>A0A2Z4Y6V7</accession>
<feature type="signal peptide" evidence="1">
    <location>
        <begin position="1"/>
        <end position="24"/>
    </location>
</feature>
<protein>
    <recommendedName>
        <fullName evidence="4">LamG-like jellyroll fold domain-containing protein</fullName>
    </recommendedName>
</protein>
<dbReference type="EMBL" id="CP030759">
    <property type="protein sequence ID" value="AXA36940.1"/>
    <property type="molecule type" value="Genomic_DNA"/>
</dbReference>
<reference evidence="2 3" key="1">
    <citation type="submission" date="2018-05" db="EMBL/GenBank/DDBJ databases">
        <title>A metagenomic window into the 2 km-deep terrestrial subsurface aquifer revealed taxonomically and functionally diverse microbial community comprising novel uncultured bacterial lineages.</title>
        <authorList>
            <person name="Kadnikov V.V."/>
            <person name="Mardanov A.V."/>
            <person name="Beletsky A.V."/>
            <person name="Banks D."/>
            <person name="Pimenov N.V."/>
            <person name="Frank Y.A."/>
            <person name="Karnachuk O.V."/>
            <person name="Ravin N.V."/>
        </authorList>
    </citation>
    <scope>NUCLEOTIDE SEQUENCE [LARGE SCALE GENOMIC DNA]</scope>
    <source>
        <strain evidence="2">BY</strain>
    </source>
</reference>
<sequence length="316" mass="33927">MLARHCLTFLVILTSLSSVSEVFAGASQYSLRFYGTGSGQQDRVRIKIDSPQVPADIGAGSFSIDFWMKGTHASNTTPNLGYRAPNQTENYDTDWTTGNIIIDRDIFGPGPDWGISVHRNGVGSTVGVLRFGTEGASGGDGPHTLQTTGAVNLLDGAWHHVCVVRDATTGRKHIYIDGVHNVSSSAGVSDDNLSYPNGYTDPSWPWNPYIVFGAEKHDYDPNDYPSFNGWLDEVRLWNIALTPAQVAAYYNTTISPSTPGLAAYYRFEEGSGTVINDLCGGASNGTLIAGTVGNGEWSTDTPAALVPVHLSLFSLE</sequence>
<dbReference type="KEGG" id="schv:BRCON_2163"/>
<dbReference type="SUPFAM" id="SSF49899">
    <property type="entry name" value="Concanavalin A-like lectins/glucanases"/>
    <property type="match status" value="1"/>
</dbReference>
<evidence type="ECO:0000313" key="2">
    <source>
        <dbReference type="EMBL" id="AXA36940.1"/>
    </source>
</evidence>
<proteinExistence type="predicted"/>
<organism evidence="2 3">
    <name type="scientific">Sumerlaea chitinivorans</name>
    <dbReference type="NCBI Taxonomy" id="2250252"/>
    <lineage>
        <taxon>Bacteria</taxon>
        <taxon>Candidatus Sumerlaeota</taxon>
        <taxon>Candidatus Sumerlaeia</taxon>
        <taxon>Candidatus Sumerlaeales</taxon>
        <taxon>Candidatus Sumerlaeaceae</taxon>
        <taxon>Candidatus Sumerlaea</taxon>
    </lineage>
</organism>
<name>A0A2Z4Y6V7_SUMC1</name>
<dbReference type="InterPro" id="IPR013320">
    <property type="entry name" value="ConA-like_dom_sf"/>
</dbReference>
<evidence type="ECO:0000256" key="1">
    <source>
        <dbReference type="SAM" id="SignalP"/>
    </source>
</evidence>
<keyword evidence="1" id="KW-0732">Signal</keyword>
<dbReference type="Gene3D" id="2.60.120.200">
    <property type="match status" value="1"/>
</dbReference>
<dbReference type="Pfam" id="PF13385">
    <property type="entry name" value="Laminin_G_3"/>
    <property type="match status" value="1"/>
</dbReference>
<feature type="chain" id="PRO_5016380816" description="LamG-like jellyroll fold domain-containing protein" evidence="1">
    <location>
        <begin position="25"/>
        <end position="316"/>
    </location>
</feature>
<evidence type="ECO:0008006" key="4">
    <source>
        <dbReference type="Google" id="ProtNLM"/>
    </source>
</evidence>